<dbReference type="GeneID" id="37066521"/>
<dbReference type="GO" id="GO:0016787">
    <property type="term" value="F:hydrolase activity"/>
    <property type="evidence" value="ECO:0007669"/>
    <property type="project" value="UniProtKB-KW"/>
</dbReference>
<accession>A0A317V505</accession>
<evidence type="ECO:0000256" key="1">
    <source>
        <dbReference type="ARBA" id="ARBA00006336"/>
    </source>
</evidence>
<evidence type="ECO:0000256" key="2">
    <source>
        <dbReference type="ARBA" id="ARBA00022801"/>
    </source>
</evidence>
<dbReference type="InterPro" id="IPR036380">
    <property type="entry name" value="Isochorismatase-like_sf"/>
</dbReference>
<keyword evidence="5" id="KW-1185">Reference proteome</keyword>
<comment type="caution">
    <text evidence="4">The sequence shown here is derived from an EMBL/GenBank/DDBJ whole genome shotgun (WGS) entry which is preliminary data.</text>
</comment>
<dbReference type="SUPFAM" id="SSF52499">
    <property type="entry name" value="Isochorismatase-like hydrolases"/>
    <property type="match status" value="1"/>
</dbReference>
<dbReference type="STRING" id="1448321.A0A317V505"/>
<evidence type="ECO:0000259" key="3">
    <source>
        <dbReference type="Pfam" id="PF00857"/>
    </source>
</evidence>
<sequence>MASRKALFVIDIQNELATDPKTRVPHAARVTAATEGILQAARSVIDAHLAQDQRSPCLIVFVQHEESGDDATMLKGSEAWELVFTPRPEVGEEILVAKNTGNTFKSNPGLAARLRAAGVTEIIAVGLQSERCVEATCKGALAAGFRVTVLAGAHSTYDADGATAVEIERQVEQRLHTRGVRIARWEEVTTAWVREGKV</sequence>
<feature type="domain" description="Isochorismatase-like" evidence="3">
    <location>
        <begin position="6"/>
        <end position="163"/>
    </location>
</feature>
<evidence type="ECO:0000313" key="5">
    <source>
        <dbReference type="Proteomes" id="UP000247233"/>
    </source>
</evidence>
<dbReference type="OrthoDB" id="245563at2759"/>
<dbReference type="VEuPathDB" id="FungiDB:BO70DRAFT_366221"/>
<gene>
    <name evidence="4" type="ORF">BO70DRAFT_366221</name>
</gene>
<keyword evidence="2 4" id="KW-0378">Hydrolase</keyword>
<dbReference type="AlphaFoldDB" id="A0A317V505"/>
<dbReference type="PANTHER" id="PTHR43540:SF6">
    <property type="entry name" value="ISOCHORISMATASE-LIKE DOMAIN-CONTAINING PROTEIN"/>
    <property type="match status" value="1"/>
</dbReference>
<name>A0A317V505_9EURO</name>
<dbReference type="EMBL" id="MSFL01000039">
    <property type="protein sequence ID" value="PWY67947.1"/>
    <property type="molecule type" value="Genomic_DNA"/>
</dbReference>
<dbReference type="Gene3D" id="3.40.50.850">
    <property type="entry name" value="Isochorismatase-like"/>
    <property type="match status" value="1"/>
</dbReference>
<dbReference type="Proteomes" id="UP000247233">
    <property type="component" value="Unassembled WGS sequence"/>
</dbReference>
<dbReference type="PANTHER" id="PTHR43540">
    <property type="entry name" value="PEROXYUREIDOACRYLATE/UREIDOACRYLATE AMIDOHYDROLASE-RELATED"/>
    <property type="match status" value="1"/>
</dbReference>
<dbReference type="RefSeq" id="XP_025395158.1">
    <property type="nucleotide sequence ID" value="XM_025544284.1"/>
</dbReference>
<proteinExistence type="inferred from homology"/>
<dbReference type="InterPro" id="IPR000868">
    <property type="entry name" value="Isochorismatase-like_dom"/>
</dbReference>
<dbReference type="Pfam" id="PF00857">
    <property type="entry name" value="Isochorismatase"/>
    <property type="match status" value="1"/>
</dbReference>
<reference evidence="4 5" key="1">
    <citation type="submission" date="2016-12" db="EMBL/GenBank/DDBJ databases">
        <title>The genomes of Aspergillus section Nigri reveals drivers in fungal speciation.</title>
        <authorList>
            <consortium name="DOE Joint Genome Institute"/>
            <person name="Vesth T.C."/>
            <person name="Nybo J."/>
            <person name="Theobald S."/>
            <person name="Brandl J."/>
            <person name="Frisvad J.C."/>
            <person name="Nielsen K.F."/>
            <person name="Lyhne E.K."/>
            <person name="Kogle M.E."/>
            <person name="Kuo A."/>
            <person name="Riley R."/>
            <person name="Clum A."/>
            <person name="Nolan M."/>
            <person name="Lipzen A."/>
            <person name="Salamov A."/>
            <person name="Henrissat B."/>
            <person name="Wiebenga A."/>
            <person name="De Vries R.P."/>
            <person name="Grigoriev I.V."/>
            <person name="Mortensen U.H."/>
            <person name="Andersen M.R."/>
            <person name="Baker S.E."/>
        </authorList>
    </citation>
    <scope>NUCLEOTIDE SEQUENCE [LARGE SCALE GENOMIC DNA]</scope>
    <source>
        <strain evidence="4 5">CBS 117.55</strain>
    </source>
</reference>
<dbReference type="InterPro" id="IPR050272">
    <property type="entry name" value="Isochorismatase-like_hydrls"/>
</dbReference>
<organism evidence="4 5">
    <name type="scientific">Aspergillus heteromorphus CBS 117.55</name>
    <dbReference type="NCBI Taxonomy" id="1448321"/>
    <lineage>
        <taxon>Eukaryota</taxon>
        <taxon>Fungi</taxon>
        <taxon>Dikarya</taxon>
        <taxon>Ascomycota</taxon>
        <taxon>Pezizomycotina</taxon>
        <taxon>Eurotiomycetes</taxon>
        <taxon>Eurotiomycetidae</taxon>
        <taxon>Eurotiales</taxon>
        <taxon>Aspergillaceae</taxon>
        <taxon>Aspergillus</taxon>
        <taxon>Aspergillus subgen. Circumdati</taxon>
    </lineage>
</organism>
<evidence type="ECO:0000313" key="4">
    <source>
        <dbReference type="EMBL" id="PWY67947.1"/>
    </source>
</evidence>
<comment type="similarity">
    <text evidence="1">Belongs to the isochorismatase family.</text>
</comment>
<protein>
    <submittedName>
        <fullName evidence="4">Isochorismatase hydrolase</fullName>
    </submittedName>
</protein>